<feature type="transmembrane region" description="Helical" evidence="1">
    <location>
        <begin position="851"/>
        <end position="869"/>
    </location>
</feature>
<organism evidence="2 3">
    <name type="scientific">Culverton virus</name>
    <dbReference type="NCBI Taxonomy" id="2600345"/>
    <lineage>
        <taxon>Viruses</taxon>
        <taxon>Riboviria</taxon>
        <taxon>Orthornavirae</taxon>
        <taxon>Negarnaviricota</taxon>
        <taxon>Haploviricotina</taxon>
        <taxon>Monjiviricetes</taxon>
        <taxon>Jingchuvirales</taxon>
        <taxon>Aliusviridae</taxon>
        <taxon>Ollusvirus</taxon>
        <taxon>Ollusvirus culvertonense</taxon>
    </lineage>
</organism>
<keyword evidence="1" id="KW-0812">Transmembrane</keyword>
<keyword evidence="1" id="KW-0472">Membrane</keyword>
<keyword evidence="3" id="KW-1185">Reference proteome</keyword>
<evidence type="ECO:0000256" key="1">
    <source>
        <dbReference type="SAM" id="Phobius"/>
    </source>
</evidence>
<name>A0A5B8X9W1_9VIRU</name>
<accession>A0A5B8X9W1</accession>
<evidence type="ECO:0000313" key="2">
    <source>
        <dbReference type="EMBL" id="QED21531.1"/>
    </source>
</evidence>
<feature type="transmembrane region" description="Helical" evidence="1">
    <location>
        <begin position="944"/>
        <end position="962"/>
    </location>
</feature>
<reference evidence="2" key="1">
    <citation type="journal article" date="2019" name="Virology">
        <title>Identification of diverse arthropod associated viruses in native Australian fleas.</title>
        <authorList>
            <person name="Harvey E."/>
            <person name="Rose K."/>
            <person name="Eden J.S."/>
            <person name="Lawrence A."/>
            <person name="Doggett S.L."/>
            <person name="Holmes E.C."/>
        </authorList>
    </citation>
    <scope>NUCLEOTIDE SEQUENCE</scope>
    <source>
        <strain evidence="2">AFV17</strain>
    </source>
</reference>
<dbReference type="EMBL" id="MN167499">
    <property type="protein sequence ID" value="QED21531.1"/>
    <property type="molecule type" value="Genomic_RNA"/>
</dbReference>
<protein>
    <submittedName>
        <fullName evidence="2">Glycoprotein</fullName>
    </submittedName>
</protein>
<dbReference type="Proteomes" id="UP000683340">
    <property type="component" value="Segment"/>
</dbReference>
<evidence type="ECO:0000313" key="3">
    <source>
        <dbReference type="Proteomes" id="UP000683340"/>
    </source>
</evidence>
<dbReference type="InterPro" id="IPR022048">
    <property type="entry name" value="Envelope_fusion-like"/>
</dbReference>
<dbReference type="GeneID" id="80536527"/>
<keyword evidence="1" id="KW-1133">Transmembrane helix</keyword>
<dbReference type="KEGG" id="vg:80536527"/>
<dbReference type="RefSeq" id="YP_010798361.1">
    <property type="nucleotide sequence ID" value="NC_076424.1"/>
</dbReference>
<dbReference type="Pfam" id="PF12259">
    <property type="entry name" value="Baculo_F"/>
    <property type="match status" value="1"/>
</dbReference>
<proteinExistence type="predicted"/>
<sequence>MYQNSSIRWGVVMRNPVYVLLWCVALVVGLDPPVNPQHIMYEPLGIAAHPVEGPRVVTGYWFHTFQLQVLCADELLNPNMIDLVNQIYDNYLSIYLQTSNLSLGTQTSAKILYLTSSYMIQGINQAVDQLQELLVLYRQVRIVSESLYGSDGFNACGKPFDESAIKLKRPLKYFEKVLEKIDVLSDSSSMLEGNTSLNIDSELENIGEGVAIQRSRRQSHHYQITTHNSTLNFLQEAPGLAHSSIISRPQATLMDDREPTGHNTKMDPGINHMGASKLKSTQSNIDRDPWSKTQDSSILSENDQANLIGDLMQQDNLNQYNPRVYHKRLLKCKNKCDELCESFTDRSKRSIIETHDAKRKSRSLLDFVGDTYKWLYGTATTKDVELVQRSTRILSAKLDLVAQHMTYRLNESTSLIRLYQSSTIHAFQVINQRLDLLTKHIDDFQPIMAQITASIDRIERVSYAEQIFMLGSIIVNHHVMLVNQAMDNLRLIDNFFRDVVNIRVYKTVPPTIIPPQTVDIALAKLSRALEQNAESQLTINSQELLQEPVYMCYVMNKHVYIVMRIPTERFKEHFTFWKISTIPLHINNAWRRVRSDADIVGLSSNSSRWIALSDHDYRMCMQSKLRDCHHPLTLLSTNITSCSHALVLNSNLSPEVCILQDVSALTHQSMFISYFHDGLWLVSHNLSALHGDVTCSDETLELTHGSQITLSQLALIKIPDQCSVNLMNTLLSPVFRRTDHNDTVRSLYQDQISSPGNRVDILNITVLRPHQVIWSGVEVFKDNHNLSLEVRQSISRLMALMNQNPNNDTDFVKQLANLSSLFREADKNTTISLSTPEFPSLFSWPPTALHYLWYAGICLLSCFIIYGLVTCYRKCFLASPVIAHEMVNLTSRVSPGAFAAHVSGTDNTTLNPVFSSSMAHENITNLISSVTNPCQSLTVTHTQIALHCLGMIVLMGALMVIISKLQKGDAHRMLQLISLDLGYTVRNRKGVVHQGESKLVVCFLMRFYSITGRIITTKVIPVTITSLPGNQRAWYCDRVTDIHNMVISSRVNRLRRFLLFKINWKPVCLKSRDYINLDTCAELPSLIEFRYRDLEPLVDSSDLTWWWSMSICGVTHIMLTDSYSRHVLFNYLTSDGSNQ</sequence>